<dbReference type="RefSeq" id="WP_102951291.1">
    <property type="nucleotide sequence ID" value="NZ_CP024847.1"/>
</dbReference>
<dbReference type="KEGG" id="nba:CUN60_06675"/>
<accession>A0A2I7N705</accession>
<sequence>MNFLTLNDHEYLLHYIESINFILQNDSAPIIFIKDNEFIYRSVSKGFEDLDEETEFKNVIGKTDYEIQELLERPGWGNTFVLKT</sequence>
<keyword evidence="2" id="KW-1185">Reference proteome</keyword>
<dbReference type="AlphaFoldDB" id="A0A2I7N705"/>
<proteinExistence type="predicted"/>
<name>A0A2I7N705_9NEIS</name>
<dbReference type="EMBL" id="CP024847">
    <property type="protein sequence ID" value="AUR51995.1"/>
    <property type="molecule type" value="Genomic_DNA"/>
</dbReference>
<gene>
    <name evidence="1" type="ORF">CUN60_06675</name>
</gene>
<protein>
    <submittedName>
        <fullName evidence="1">Uncharacterized protein</fullName>
    </submittedName>
</protein>
<reference evidence="2" key="1">
    <citation type="submission" date="2017-11" db="EMBL/GenBank/DDBJ databases">
        <authorList>
            <person name="Chan K.G."/>
            <person name="Lee L.S."/>
        </authorList>
    </citation>
    <scope>NUCLEOTIDE SEQUENCE [LARGE SCALE GENOMIC DNA]</scope>
    <source>
        <strain evidence="2">DSM 100970</strain>
    </source>
</reference>
<dbReference type="Proteomes" id="UP000236655">
    <property type="component" value="Chromosome"/>
</dbReference>
<organism evidence="1 2">
    <name type="scientific">Aquella oligotrophica</name>
    <dbReference type="NCBI Taxonomy" id="2067065"/>
    <lineage>
        <taxon>Bacteria</taxon>
        <taxon>Pseudomonadati</taxon>
        <taxon>Pseudomonadota</taxon>
        <taxon>Betaproteobacteria</taxon>
        <taxon>Neisseriales</taxon>
        <taxon>Neisseriaceae</taxon>
        <taxon>Aquella</taxon>
    </lineage>
</organism>
<evidence type="ECO:0000313" key="1">
    <source>
        <dbReference type="EMBL" id="AUR51995.1"/>
    </source>
</evidence>
<evidence type="ECO:0000313" key="2">
    <source>
        <dbReference type="Proteomes" id="UP000236655"/>
    </source>
</evidence>